<organism evidence="2 3">
    <name type="scientific">Snuella lapsa</name>
    <dbReference type="NCBI Taxonomy" id="870481"/>
    <lineage>
        <taxon>Bacteria</taxon>
        <taxon>Pseudomonadati</taxon>
        <taxon>Bacteroidota</taxon>
        <taxon>Flavobacteriia</taxon>
        <taxon>Flavobacteriales</taxon>
        <taxon>Flavobacteriaceae</taxon>
        <taxon>Snuella</taxon>
    </lineage>
</organism>
<dbReference type="Gene3D" id="3.90.1200.10">
    <property type="match status" value="1"/>
</dbReference>
<evidence type="ECO:0000313" key="3">
    <source>
        <dbReference type="Proteomes" id="UP001500954"/>
    </source>
</evidence>
<evidence type="ECO:0000259" key="1">
    <source>
        <dbReference type="Pfam" id="PF01636"/>
    </source>
</evidence>
<feature type="domain" description="Aminoglycoside phosphotransferase" evidence="1">
    <location>
        <begin position="19"/>
        <end position="92"/>
    </location>
</feature>
<sequence length="152" mass="18057">MKFIKAIGKSFQNLDFNNTKKGVVHMDIWYDNMAVTNEKEITIFDFDFCGNGAQILDLGYFCKQLFHIEADKKEYERKMKYFLEGYQSIRLLSDDELKLIPQAGLAVYVFYLGVQAQRFDWSNIFLSENYLKMFYVARLKSWIEYNNIEITT</sequence>
<dbReference type="RefSeq" id="WP_345004645.1">
    <property type="nucleotide sequence ID" value="NZ_BAABCY010000027.1"/>
</dbReference>
<evidence type="ECO:0000313" key="2">
    <source>
        <dbReference type="EMBL" id="GAA3560474.1"/>
    </source>
</evidence>
<reference evidence="3" key="1">
    <citation type="journal article" date="2019" name="Int. J. Syst. Evol. Microbiol.">
        <title>The Global Catalogue of Microorganisms (GCM) 10K type strain sequencing project: providing services to taxonomists for standard genome sequencing and annotation.</title>
        <authorList>
            <consortium name="The Broad Institute Genomics Platform"/>
            <consortium name="The Broad Institute Genome Sequencing Center for Infectious Disease"/>
            <person name="Wu L."/>
            <person name="Ma J."/>
        </authorList>
    </citation>
    <scope>NUCLEOTIDE SEQUENCE [LARGE SCALE GENOMIC DNA]</scope>
    <source>
        <strain evidence="3">JCM 17111</strain>
    </source>
</reference>
<dbReference type="InterPro" id="IPR011009">
    <property type="entry name" value="Kinase-like_dom_sf"/>
</dbReference>
<name>A0ABP6X521_9FLAO</name>
<proteinExistence type="predicted"/>
<protein>
    <recommendedName>
        <fullName evidence="1">Aminoglycoside phosphotransferase domain-containing protein</fullName>
    </recommendedName>
</protein>
<comment type="caution">
    <text evidence="2">The sequence shown here is derived from an EMBL/GenBank/DDBJ whole genome shotgun (WGS) entry which is preliminary data.</text>
</comment>
<dbReference type="SUPFAM" id="SSF56112">
    <property type="entry name" value="Protein kinase-like (PK-like)"/>
    <property type="match status" value="1"/>
</dbReference>
<dbReference type="Proteomes" id="UP001500954">
    <property type="component" value="Unassembled WGS sequence"/>
</dbReference>
<accession>A0ABP6X521</accession>
<dbReference type="InterPro" id="IPR002575">
    <property type="entry name" value="Aminoglycoside_PTrfase"/>
</dbReference>
<dbReference type="Pfam" id="PF01636">
    <property type="entry name" value="APH"/>
    <property type="match status" value="1"/>
</dbReference>
<gene>
    <name evidence="2" type="ORF">GCM10022395_09070</name>
</gene>
<dbReference type="EMBL" id="BAABCY010000027">
    <property type="protein sequence ID" value="GAA3560474.1"/>
    <property type="molecule type" value="Genomic_DNA"/>
</dbReference>
<keyword evidence="3" id="KW-1185">Reference proteome</keyword>